<dbReference type="GO" id="GO:0005524">
    <property type="term" value="F:ATP binding"/>
    <property type="evidence" value="ECO:0007669"/>
    <property type="project" value="UniProtKB-KW"/>
</dbReference>
<dbReference type="GO" id="GO:0061605">
    <property type="term" value="F:molybdopterin-synthase adenylyltransferase activity"/>
    <property type="evidence" value="ECO:0007669"/>
    <property type="project" value="UniProtKB-EC"/>
</dbReference>
<evidence type="ECO:0000313" key="16">
    <source>
        <dbReference type="Proteomes" id="UP000094056"/>
    </source>
</evidence>
<evidence type="ECO:0000256" key="3">
    <source>
        <dbReference type="ARBA" id="ARBA00022741"/>
    </source>
</evidence>
<comment type="subunit">
    <text evidence="7">Homodimer. Forms a stable heterotetrameric complex of 2 MoeB and 2 MoaD during adenylation of MoaD.</text>
</comment>
<dbReference type="AlphaFoldDB" id="A0A1E3XAF0"/>
<evidence type="ECO:0000256" key="7">
    <source>
        <dbReference type="ARBA" id="ARBA00063809"/>
    </source>
</evidence>
<evidence type="ECO:0000256" key="11">
    <source>
        <dbReference type="ARBA" id="ARBA00075328"/>
    </source>
</evidence>
<dbReference type="PATRIC" id="fig|1872076.5.peg.2670"/>
<dbReference type="GO" id="GO:0005829">
    <property type="term" value="C:cytosol"/>
    <property type="evidence" value="ECO:0007669"/>
    <property type="project" value="TreeGrafter"/>
</dbReference>
<dbReference type="GO" id="GO:0008641">
    <property type="term" value="F:ubiquitin-like modifier activating enzyme activity"/>
    <property type="evidence" value="ECO:0007669"/>
    <property type="project" value="InterPro"/>
</dbReference>
<dbReference type="Gene3D" id="3.40.50.720">
    <property type="entry name" value="NAD(P)-binding Rossmann-like Domain"/>
    <property type="match status" value="1"/>
</dbReference>
<keyword evidence="2" id="KW-0808">Transferase</keyword>
<dbReference type="FunFam" id="3.40.50.720:FF:000033">
    <property type="entry name" value="Adenylyltransferase and sulfurtransferase MOCS3"/>
    <property type="match status" value="1"/>
</dbReference>
<evidence type="ECO:0000256" key="12">
    <source>
        <dbReference type="ARBA" id="ARBA00078531"/>
    </source>
</evidence>
<dbReference type="EC" id="2.7.7.80" evidence="8"/>
<dbReference type="EMBL" id="MAYW01000055">
    <property type="protein sequence ID" value="ODS32616.1"/>
    <property type="molecule type" value="Genomic_DNA"/>
</dbReference>
<dbReference type="Pfam" id="PF00899">
    <property type="entry name" value="ThiF"/>
    <property type="match status" value="1"/>
</dbReference>
<protein>
    <recommendedName>
        <fullName evidence="9">Molybdopterin-synthase adenylyltransferase</fullName>
        <ecNumber evidence="8">2.7.7.80</ecNumber>
    </recommendedName>
    <alternativeName>
        <fullName evidence="12">MoaD protein adenylase</fullName>
    </alternativeName>
    <alternativeName>
        <fullName evidence="10">Molybdopterin-converting factor subunit 1 adenylase</fullName>
    </alternativeName>
    <alternativeName>
        <fullName evidence="11">Sulfur carrier protein MoaD adenylyltransferase</fullName>
    </alternativeName>
</protein>
<dbReference type="InterPro" id="IPR035985">
    <property type="entry name" value="Ubiquitin-activating_enz"/>
</dbReference>
<evidence type="ECO:0000256" key="8">
    <source>
        <dbReference type="ARBA" id="ARBA00066884"/>
    </source>
</evidence>
<dbReference type="PANTHER" id="PTHR10953">
    <property type="entry name" value="UBIQUITIN-ACTIVATING ENZYME E1"/>
    <property type="match status" value="1"/>
</dbReference>
<dbReference type="PANTHER" id="PTHR10953:SF102">
    <property type="entry name" value="ADENYLYLTRANSFERASE AND SULFURTRANSFERASE MOCS3"/>
    <property type="match status" value="1"/>
</dbReference>
<evidence type="ECO:0000256" key="13">
    <source>
        <dbReference type="SAM" id="MobiDB-lite"/>
    </source>
</evidence>
<feature type="compositionally biased region" description="Basic and acidic residues" evidence="13">
    <location>
        <begin position="9"/>
        <end position="26"/>
    </location>
</feature>
<evidence type="ECO:0000256" key="5">
    <source>
        <dbReference type="ARBA" id="ARBA00052218"/>
    </source>
</evidence>
<comment type="caution">
    <text evidence="15">The sequence shown here is derived from an EMBL/GenBank/DDBJ whole genome shotgun (WGS) entry which is preliminary data.</text>
</comment>
<evidence type="ECO:0000256" key="6">
    <source>
        <dbReference type="ARBA" id="ARBA00055169"/>
    </source>
</evidence>
<dbReference type="SUPFAM" id="SSF69572">
    <property type="entry name" value="Activating enzymes of the ubiquitin-like proteins"/>
    <property type="match status" value="1"/>
</dbReference>
<reference evidence="15 16" key="1">
    <citation type="submission" date="2016-07" db="EMBL/GenBank/DDBJ databases">
        <title>Draft genome of Scalindua rubra, obtained from a brine-seawater interface in the Red Sea, sheds light on salt adaptation in anammox bacteria.</title>
        <authorList>
            <person name="Speth D.R."/>
            <person name="Lagkouvardos I."/>
            <person name="Wang Y."/>
            <person name="Qian P.-Y."/>
            <person name="Dutilh B.E."/>
            <person name="Jetten M.S."/>
        </authorList>
    </citation>
    <scope>NUCLEOTIDE SEQUENCE [LARGE SCALE GENOMIC DNA]</scope>
    <source>
        <strain evidence="15">BSI-1</strain>
    </source>
</reference>
<feature type="region of interest" description="Disordered" evidence="13">
    <location>
        <begin position="1"/>
        <end position="34"/>
    </location>
</feature>
<proteinExistence type="inferred from homology"/>
<keyword evidence="3" id="KW-0547">Nucleotide-binding</keyword>
<sequence>MSEFTPSKKANDKVSGKVKEVDDSDIKSSSTNISSTGFTDEQIKRYSRHIILPEVGGRGQKKLLKARVFLVGAGGLGSPAGYYLAAAGIGEIGIADGDNVDLSNLQRQILHSNKDIDYSKTLSAKETIEDLNPDVEVIPYTERLTPENIIDIIRDYDIILDGSDNFPTRYLVNDACVILGKPLSHGSIFRFEGQATTIIPGEGPCYRCIFETPPPPDLVPSCQEAGVLGVLPGIIGVIQATEVIKLILGKGDILKGKLLLYDSLKMDFKSLKTRRNPDCPICGENPTIKELIDYEEFCQVHF</sequence>
<organism evidence="15 16">
    <name type="scientific">Candidatus Scalindua rubra</name>
    <dbReference type="NCBI Taxonomy" id="1872076"/>
    <lineage>
        <taxon>Bacteria</taxon>
        <taxon>Pseudomonadati</taxon>
        <taxon>Planctomycetota</taxon>
        <taxon>Candidatus Brocadiia</taxon>
        <taxon>Candidatus Brocadiales</taxon>
        <taxon>Candidatus Scalinduaceae</taxon>
        <taxon>Candidatus Scalindua</taxon>
    </lineage>
</organism>
<evidence type="ECO:0000256" key="10">
    <source>
        <dbReference type="ARBA" id="ARBA00075110"/>
    </source>
</evidence>
<dbReference type="NCBIfam" id="NF004281">
    <property type="entry name" value="PRK05690.1"/>
    <property type="match status" value="1"/>
</dbReference>
<name>A0A1E3XAF0_9BACT</name>
<dbReference type="GO" id="GO:0004792">
    <property type="term" value="F:thiosulfate-cyanide sulfurtransferase activity"/>
    <property type="evidence" value="ECO:0007669"/>
    <property type="project" value="TreeGrafter"/>
</dbReference>
<comment type="similarity">
    <text evidence="1">Belongs to the HesA/MoeB/ThiF family.</text>
</comment>
<keyword evidence="4" id="KW-0067">ATP-binding</keyword>
<dbReference type="InterPro" id="IPR000594">
    <property type="entry name" value="ThiF_NAD_FAD-bd"/>
</dbReference>
<evidence type="ECO:0000259" key="14">
    <source>
        <dbReference type="Pfam" id="PF00899"/>
    </source>
</evidence>
<comment type="function">
    <text evidence="6">Catalyzes the adenylation by ATP of the carboxyl group of the C-terminal glycine of sulfur carrier protein MoaD.</text>
</comment>
<dbReference type="GO" id="GO:0008146">
    <property type="term" value="F:sulfotransferase activity"/>
    <property type="evidence" value="ECO:0007669"/>
    <property type="project" value="TreeGrafter"/>
</dbReference>
<feature type="domain" description="THIF-type NAD/FAD binding fold" evidence="14">
    <location>
        <begin position="46"/>
        <end position="280"/>
    </location>
</feature>
<evidence type="ECO:0000256" key="4">
    <source>
        <dbReference type="ARBA" id="ARBA00022840"/>
    </source>
</evidence>
<evidence type="ECO:0000256" key="2">
    <source>
        <dbReference type="ARBA" id="ARBA00022679"/>
    </source>
</evidence>
<evidence type="ECO:0000256" key="9">
    <source>
        <dbReference type="ARBA" id="ARBA00073635"/>
    </source>
</evidence>
<evidence type="ECO:0000256" key="1">
    <source>
        <dbReference type="ARBA" id="ARBA00009919"/>
    </source>
</evidence>
<dbReference type="CDD" id="cd00757">
    <property type="entry name" value="ThiF_MoeB_HesA_family"/>
    <property type="match status" value="1"/>
</dbReference>
<dbReference type="InterPro" id="IPR045886">
    <property type="entry name" value="ThiF/MoeB/HesA"/>
</dbReference>
<comment type="catalytic activity">
    <reaction evidence="5">
        <text>[molybdopterin-synthase sulfur-carrier protein]-C-terminal Gly-Gly + ATP + H(+) = [molybdopterin-synthase sulfur-carrier protein]-C-terminal Gly-Gly-AMP + diphosphate</text>
        <dbReference type="Rhea" id="RHEA:43616"/>
        <dbReference type="Rhea" id="RHEA-COMP:12159"/>
        <dbReference type="Rhea" id="RHEA-COMP:12202"/>
        <dbReference type="ChEBI" id="CHEBI:15378"/>
        <dbReference type="ChEBI" id="CHEBI:30616"/>
        <dbReference type="ChEBI" id="CHEBI:33019"/>
        <dbReference type="ChEBI" id="CHEBI:90618"/>
        <dbReference type="ChEBI" id="CHEBI:90778"/>
        <dbReference type="EC" id="2.7.7.80"/>
    </reaction>
</comment>
<dbReference type="Proteomes" id="UP000094056">
    <property type="component" value="Unassembled WGS sequence"/>
</dbReference>
<accession>A0A1E3XAF0</accession>
<gene>
    <name evidence="15" type="ORF">SCARUB_02268</name>
</gene>
<evidence type="ECO:0000313" key="15">
    <source>
        <dbReference type="EMBL" id="ODS32616.1"/>
    </source>
</evidence>